<protein>
    <submittedName>
        <fullName evidence="1">Uncharacterized protein</fullName>
    </submittedName>
</protein>
<dbReference type="OrthoDB" id="6431880at2759"/>
<evidence type="ECO:0000313" key="2">
    <source>
        <dbReference type="Proteomes" id="UP000887013"/>
    </source>
</evidence>
<name>A0A8X6UI84_NEPPI</name>
<dbReference type="EMBL" id="BMAW01125486">
    <property type="protein sequence ID" value="GFU12608.1"/>
    <property type="molecule type" value="Genomic_DNA"/>
</dbReference>
<gene>
    <name evidence="1" type="primary">AVEN_66901_1</name>
    <name evidence="1" type="ORF">NPIL_606881</name>
</gene>
<sequence>MEPDYSDEEMNSKEKEVSDVLLRISEFNVSEVNIAIDNVTQYDECFRLALKFSKKLNKISFRDMQQHIKSKEEEVQILKERLVAIGKLVTTNSEKLVLEIEEKTGTLEIEEFPEIQNEKVISPTNENREETDEPTLVEKKKKKRVPPIMIDESLNTPALLDEISAIVGVKIQTRMTNGKLKVFPESIDAHRKIQNFISVKKLKSHTFEMQNQKQLKVIIRGLPIYYNQEEIKNQGPIPEHISLLKSRRTNTNMPLFLVVLNKNPVKAPVATPPRISPSNGNPMELRT</sequence>
<dbReference type="AlphaFoldDB" id="A0A8X6UI84"/>
<keyword evidence="2" id="KW-1185">Reference proteome</keyword>
<proteinExistence type="predicted"/>
<dbReference type="Proteomes" id="UP000887013">
    <property type="component" value="Unassembled WGS sequence"/>
</dbReference>
<evidence type="ECO:0000313" key="1">
    <source>
        <dbReference type="EMBL" id="GFU12608.1"/>
    </source>
</evidence>
<accession>A0A8X6UI84</accession>
<organism evidence="1 2">
    <name type="scientific">Nephila pilipes</name>
    <name type="common">Giant wood spider</name>
    <name type="synonym">Nephila maculata</name>
    <dbReference type="NCBI Taxonomy" id="299642"/>
    <lineage>
        <taxon>Eukaryota</taxon>
        <taxon>Metazoa</taxon>
        <taxon>Ecdysozoa</taxon>
        <taxon>Arthropoda</taxon>
        <taxon>Chelicerata</taxon>
        <taxon>Arachnida</taxon>
        <taxon>Araneae</taxon>
        <taxon>Araneomorphae</taxon>
        <taxon>Entelegynae</taxon>
        <taxon>Araneoidea</taxon>
        <taxon>Nephilidae</taxon>
        <taxon>Nephila</taxon>
    </lineage>
</organism>
<reference evidence="1" key="1">
    <citation type="submission" date="2020-08" db="EMBL/GenBank/DDBJ databases">
        <title>Multicomponent nature underlies the extraordinary mechanical properties of spider dragline silk.</title>
        <authorList>
            <person name="Kono N."/>
            <person name="Nakamura H."/>
            <person name="Mori M."/>
            <person name="Yoshida Y."/>
            <person name="Ohtoshi R."/>
            <person name="Malay A.D."/>
            <person name="Moran D.A.P."/>
            <person name="Tomita M."/>
            <person name="Numata K."/>
            <person name="Arakawa K."/>
        </authorList>
    </citation>
    <scope>NUCLEOTIDE SEQUENCE</scope>
</reference>
<comment type="caution">
    <text evidence="1">The sequence shown here is derived from an EMBL/GenBank/DDBJ whole genome shotgun (WGS) entry which is preliminary data.</text>
</comment>